<gene>
    <name evidence="2" type="ORF">AFUS01_LOCUS45406</name>
</gene>
<evidence type="ECO:0000256" key="1">
    <source>
        <dbReference type="SAM" id="Phobius"/>
    </source>
</evidence>
<keyword evidence="1" id="KW-0812">Transmembrane</keyword>
<accession>A0A8J2PWR3</accession>
<comment type="caution">
    <text evidence="2">The sequence shown here is derived from an EMBL/GenBank/DDBJ whole genome shotgun (WGS) entry which is preliminary data.</text>
</comment>
<proteinExistence type="predicted"/>
<dbReference type="Proteomes" id="UP000708208">
    <property type="component" value="Unassembled WGS sequence"/>
</dbReference>
<keyword evidence="3" id="KW-1185">Reference proteome</keyword>
<organism evidence="2 3">
    <name type="scientific">Allacma fusca</name>
    <dbReference type="NCBI Taxonomy" id="39272"/>
    <lineage>
        <taxon>Eukaryota</taxon>
        <taxon>Metazoa</taxon>
        <taxon>Ecdysozoa</taxon>
        <taxon>Arthropoda</taxon>
        <taxon>Hexapoda</taxon>
        <taxon>Collembola</taxon>
        <taxon>Symphypleona</taxon>
        <taxon>Sminthuridae</taxon>
        <taxon>Allacma</taxon>
    </lineage>
</organism>
<reference evidence="2" key="1">
    <citation type="submission" date="2021-06" db="EMBL/GenBank/DDBJ databases">
        <authorList>
            <person name="Hodson N. C."/>
            <person name="Mongue J. A."/>
            <person name="Jaron S. K."/>
        </authorList>
    </citation>
    <scope>NUCLEOTIDE SEQUENCE</scope>
</reference>
<protein>
    <submittedName>
        <fullName evidence="2">Uncharacterized protein</fullName>
    </submittedName>
</protein>
<name>A0A8J2PWR3_9HEXA</name>
<evidence type="ECO:0000313" key="2">
    <source>
        <dbReference type="EMBL" id="CAG7836129.1"/>
    </source>
</evidence>
<keyword evidence="1" id="KW-1133">Transmembrane helix</keyword>
<keyword evidence="1" id="KW-0472">Membrane</keyword>
<feature type="transmembrane region" description="Helical" evidence="1">
    <location>
        <begin position="25"/>
        <end position="43"/>
    </location>
</feature>
<dbReference type="AlphaFoldDB" id="A0A8J2PWR3"/>
<sequence>MPFHLHFPDIPRISWRKFTRRPESLGVYAIVATTIGLGTLFALDNKLDEILERRQHQNPESNGKLKLRPSHDDAEFWSDYFGVVSTF</sequence>
<evidence type="ECO:0000313" key="3">
    <source>
        <dbReference type="Proteomes" id="UP000708208"/>
    </source>
</evidence>
<dbReference type="EMBL" id="CAJVCH010570886">
    <property type="protein sequence ID" value="CAG7836129.1"/>
    <property type="molecule type" value="Genomic_DNA"/>
</dbReference>